<accession>A0A140G6Q9</accession>
<gene>
    <name evidence="1" type="primary">83</name>
    <name evidence="1" type="ORF">KITKAT_83</name>
</gene>
<reference evidence="1 2" key="1">
    <citation type="submission" date="2016-02" db="EMBL/GenBank/DDBJ databases">
        <authorList>
            <person name="Blasi C.J."/>
            <person name="DeRuff K.C."/>
            <person name="Kobokovich A."/>
            <person name="Pizzorno M.C."/>
            <person name="Stowe E.L."/>
            <person name="Bowman C.A."/>
            <person name="Russell D.A."/>
            <person name="Pope W.H."/>
            <person name="Jacobs-Sera D."/>
            <person name="Hendrix R.W."/>
            <person name="Hatfull G.F."/>
        </authorList>
    </citation>
    <scope>NUCLEOTIDE SEQUENCE [LARGE SCALE GENOMIC DNA]</scope>
</reference>
<organism evidence="1 2">
    <name type="scientific">Arthrobacter phage Kitkat</name>
    <dbReference type="NCBI Taxonomy" id="1796996"/>
    <lineage>
        <taxon>Viruses</taxon>
        <taxon>Duplodnaviria</taxon>
        <taxon>Heunggongvirae</taxon>
        <taxon>Uroviricota</taxon>
        <taxon>Caudoviricetes</taxon>
        <taxon>Kelleziovirus</taxon>
        <taxon>Kelleziovirus kitkat</taxon>
    </lineage>
</organism>
<dbReference type="KEGG" id="vg:29123011"/>
<dbReference type="RefSeq" id="YP_009303366.1">
    <property type="nucleotide sequence ID" value="NC_031254.1"/>
</dbReference>
<evidence type="ECO:0000313" key="1">
    <source>
        <dbReference type="EMBL" id="AMM44344.1"/>
    </source>
</evidence>
<evidence type="ECO:0000313" key="2">
    <source>
        <dbReference type="Proteomes" id="UP000203585"/>
    </source>
</evidence>
<dbReference type="GeneID" id="29123011"/>
<sequence>METTNPDIPEGMGGQAAINWRKGNRAAEALQAYWLAHAPHSKSYGDEGSPEFEDAIKNLLTDLRHLAYRAGSDFEALSSEASAQYCLELDMEDPDHDKS</sequence>
<proteinExistence type="predicted"/>
<protein>
    <recommendedName>
        <fullName evidence="3">MazG-like nucleotide pyrophosphohydrolase</fullName>
    </recommendedName>
</protein>
<name>A0A140G6Q9_9CAUD</name>
<evidence type="ECO:0008006" key="3">
    <source>
        <dbReference type="Google" id="ProtNLM"/>
    </source>
</evidence>
<dbReference type="EMBL" id="KU647627">
    <property type="protein sequence ID" value="AMM44344.1"/>
    <property type="molecule type" value="Genomic_DNA"/>
</dbReference>
<keyword evidence="2" id="KW-1185">Reference proteome</keyword>
<dbReference type="Proteomes" id="UP000203585">
    <property type="component" value="Segment"/>
</dbReference>